<dbReference type="InterPro" id="IPR011706">
    <property type="entry name" value="Cu-oxidase_C"/>
</dbReference>
<feature type="region of interest" description="Disordered" evidence="3">
    <location>
        <begin position="117"/>
        <end position="136"/>
    </location>
</feature>
<gene>
    <name evidence="5" type="primary">LAC1</name>
    <name evidence="5" type="ORF">C6P46_006947</name>
</gene>
<proteinExistence type="inferred from homology"/>
<evidence type="ECO:0000256" key="2">
    <source>
        <dbReference type="ARBA" id="ARBA00022723"/>
    </source>
</evidence>
<dbReference type="GO" id="GO:0016491">
    <property type="term" value="F:oxidoreductase activity"/>
    <property type="evidence" value="ECO:0007669"/>
    <property type="project" value="InterPro"/>
</dbReference>
<evidence type="ECO:0000313" key="6">
    <source>
        <dbReference type="Proteomes" id="UP000777482"/>
    </source>
</evidence>
<dbReference type="PANTHER" id="PTHR11709:SF414">
    <property type="entry name" value="ADR239WP"/>
    <property type="match status" value="1"/>
</dbReference>
<dbReference type="InterPro" id="IPR002355">
    <property type="entry name" value="Cu_oxidase_Cu_BS"/>
</dbReference>
<dbReference type="AlphaFoldDB" id="A0A9P7B323"/>
<dbReference type="Gene3D" id="2.60.40.420">
    <property type="entry name" value="Cupredoxins - blue copper proteins"/>
    <property type="match status" value="1"/>
</dbReference>
<sequence length="136" mass="14760">NIAGADHPFHLHNSPMFVLSSGPGVISPEEASRLQHNLTNPLRRDTITVAPGTWRVVRVITDIPGTLLFHCHIVWHQVQGLLGILLVQPERVQQLQIPQDNVNLCAGGNMSMIDPGRKRALPTGPTSYALPAASKA</sequence>
<dbReference type="GO" id="GO:0005507">
    <property type="term" value="F:copper ion binding"/>
    <property type="evidence" value="ECO:0007669"/>
    <property type="project" value="InterPro"/>
</dbReference>
<feature type="domain" description="Plastocyanin-like" evidence="4">
    <location>
        <begin position="6"/>
        <end position="90"/>
    </location>
</feature>
<evidence type="ECO:0000259" key="4">
    <source>
        <dbReference type="Pfam" id="PF07731"/>
    </source>
</evidence>
<evidence type="ECO:0000256" key="3">
    <source>
        <dbReference type="SAM" id="MobiDB-lite"/>
    </source>
</evidence>
<dbReference type="PROSITE" id="PS00080">
    <property type="entry name" value="MULTICOPPER_OXIDASE2"/>
    <property type="match status" value="1"/>
</dbReference>
<reference evidence="5 6" key="1">
    <citation type="submission" date="2020-11" db="EMBL/GenBank/DDBJ databases">
        <title>Kefir isolates.</title>
        <authorList>
            <person name="Marcisauskas S."/>
            <person name="Kim Y."/>
            <person name="Blasche S."/>
        </authorList>
    </citation>
    <scope>NUCLEOTIDE SEQUENCE [LARGE SCALE GENOMIC DNA]</scope>
    <source>
        <strain evidence="5 6">KR</strain>
    </source>
</reference>
<dbReference type="SUPFAM" id="SSF49503">
    <property type="entry name" value="Cupredoxins"/>
    <property type="match status" value="1"/>
</dbReference>
<dbReference type="PANTHER" id="PTHR11709">
    <property type="entry name" value="MULTI-COPPER OXIDASE"/>
    <property type="match status" value="1"/>
</dbReference>
<dbReference type="InterPro" id="IPR008972">
    <property type="entry name" value="Cupredoxin"/>
</dbReference>
<name>A0A9P7B323_RHOMI</name>
<dbReference type="Proteomes" id="UP000777482">
    <property type="component" value="Unassembled WGS sequence"/>
</dbReference>
<comment type="similarity">
    <text evidence="1">Belongs to the multicopper oxidase family.</text>
</comment>
<protein>
    <submittedName>
        <fullName evidence="5">Sphingosine N-acyltransferase lac1</fullName>
    </submittedName>
</protein>
<dbReference type="InterPro" id="IPR045087">
    <property type="entry name" value="Cu-oxidase_fam"/>
</dbReference>
<dbReference type="EMBL" id="PUHQ01000091">
    <property type="protein sequence ID" value="KAG0656842.1"/>
    <property type="molecule type" value="Genomic_DNA"/>
</dbReference>
<keyword evidence="2" id="KW-0479">Metal-binding</keyword>
<evidence type="ECO:0000256" key="1">
    <source>
        <dbReference type="ARBA" id="ARBA00010609"/>
    </source>
</evidence>
<comment type="caution">
    <text evidence="5">The sequence shown here is derived from an EMBL/GenBank/DDBJ whole genome shotgun (WGS) entry which is preliminary data.</text>
</comment>
<evidence type="ECO:0000313" key="5">
    <source>
        <dbReference type="EMBL" id="KAG0656842.1"/>
    </source>
</evidence>
<dbReference type="Pfam" id="PF07731">
    <property type="entry name" value="Cu-oxidase_2"/>
    <property type="match status" value="1"/>
</dbReference>
<feature type="non-terminal residue" evidence="5">
    <location>
        <position position="136"/>
    </location>
</feature>
<dbReference type="OrthoDB" id="2121828at2759"/>
<keyword evidence="6" id="KW-1185">Reference proteome</keyword>
<accession>A0A9P7B323</accession>
<organism evidence="5 6">
    <name type="scientific">Rhodotorula mucilaginosa</name>
    <name type="common">Yeast</name>
    <name type="synonym">Rhodotorula rubra</name>
    <dbReference type="NCBI Taxonomy" id="5537"/>
    <lineage>
        <taxon>Eukaryota</taxon>
        <taxon>Fungi</taxon>
        <taxon>Dikarya</taxon>
        <taxon>Basidiomycota</taxon>
        <taxon>Pucciniomycotina</taxon>
        <taxon>Microbotryomycetes</taxon>
        <taxon>Sporidiobolales</taxon>
        <taxon>Sporidiobolaceae</taxon>
        <taxon>Rhodotorula</taxon>
    </lineage>
</organism>